<feature type="transmembrane region" description="Helical" evidence="9">
    <location>
        <begin position="360"/>
        <end position="383"/>
    </location>
</feature>
<dbReference type="InterPro" id="IPR017441">
    <property type="entry name" value="Protein_kinase_ATP_BS"/>
</dbReference>
<evidence type="ECO:0000256" key="4">
    <source>
        <dbReference type="ARBA" id="ARBA00022741"/>
    </source>
</evidence>
<evidence type="ECO:0000256" key="5">
    <source>
        <dbReference type="ARBA" id="ARBA00022777"/>
    </source>
</evidence>
<dbReference type="EC" id="2.7.11.1" evidence="1"/>
<gene>
    <name evidence="11" type="ORF">ACFOLH_07000</name>
</gene>
<dbReference type="GO" id="GO:0004674">
    <property type="term" value="F:protein serine/threonine kinase activity"/>
    <property type="evidence" value="ECO:0007669"/>
    <property type="project" value="UniProtKB-EC"/>
</dbReference>
<keyword evidence="12" id="KW-1185">Reference proteome</keyword>
<dbReference type="InterPro" id="IPR000719">
    <property type="entry name" value="Prot_kinase_dom"/>
</dbReference>
<evidence type="ECO:0000313" key="11">
    <source>
        <dbReference type="EMBL" id="MFC3688085.1"/>
    </source>
</evidence>
<feature type="region of interest" description="Disordered" evidence="8">
    <location>
        <begin position="282"/>
        <end position="357"/>
    </location>
</feature>
<evidence type="ECO:0000256" key="6">
    <source>
        <dbReference type="ARBA" id="ARBA00022840"/>
    </source>
</evidence>
<keyword evidence="5 11" id="KW-0418">Kinase</keyword>
<keyword evidence="9" id="KW-0472">Membrane</keyword>
<dbReference type="Pfam" id="PF00069">
    <property type="entry name" value="Pkinase"/>
    <property type="match status" value="1"/>
</dbReference>
<feature type="domain" description="Protein kinase" evidence="10">
    <location>
        <begin position="25"/>
        <end position="275"/>
    </location>
</feature>
<dbReference type="EMBL" id="JBHRWW010000003">
    <property type="protein sequence ID" value="MFC3688085.1"/>
    <property type="molecule type" value="Genomic_DNA"/>
</dbReference>
<dbReference type="SUPFAM" id="SSF56112">
    <property type="entry name" value="Protein kinase-like (PK-like)"/>
    <property type="match status" value="1"/>
</dbReference>
<keyword evidence="6 7" id="KW-0067">ATP-binding</keyword>
<dbReference type="InterPro" id="IPR011009">
    <property type="entry name" value="Kinase-like_dom_sf"/>
</dbReference>
<feature type="compositionally biased region" description="Pro residues" evidence="8">
    <location>
        <begin position="326"/>
        <end position="346"/>
    </location>
</feature>
<feature type="compositionally biased region" description="Low complexity" evidence="8">
    <location>
        <begin position="316"/>
        <end position="325"/>
    </location>
</feature>
<keyword evidence="4 7" id="KW-0547">Nucleotide-binding</keyword>
<keyword evidence="3 11" id="KW-0808">Transferase</keyword>
<name>A0ABV7WE56_9MICO</name>
<keyword evidence="2" id="KW-0723">Serine/threonine-protein kinase</keyword>
<dbReference type="PANTHER" id="PTHR43289:SF6">
    <property type="entry name" value="SERINE_THREONINE-PROTEIN KINASE NEKL-3"/>
    <property type="match status" value="1"/>
</dbReference>
<sequence>MSAAPEPGAVGAPAGAAAPAFAGRYRFVDLLGSGGMGSVWRVWDTREARYVAAKVLRHARADSLLRFVAEQSTRVRDPHVLTPLGWTADDDRVLFTMELVDGGSVADLVGDHGALPAAAVVELLDQLLEALGAVHEAGVVHRDVTPANLLLRATGTGRPHLLLSDFGVAVRADLPRLTSTGEVVGTPGYLAPELLRGDDPAPASDLYAAGVVAVEALTGLRPGPKDGSDDVVGRLEATAAPWPVRAVVRSLLEVDPARRPPGAGEARARLLHAAAGSEDLLRRPLRDAGGDPLEVLRQLPPLPEGWGPGGPDDSRGGTAPTATVSPPAPAPAPVALPGPTGPPPQPAARAQRSGSPLPRWYRPAVAAVAVSLAAVVAALAAAVTGG</sequence>
<accession>A0ABV7WE56</accession>
<feature type="binding site" evidence="7">
    <location>
        <position position="54"/>
    </location>
    <ligand>
        <name>ATP</name>
        <dbReference type="ChEBI" id="CHEBI:30616"/>
    </ligand>
</feature>
<keyword evidence="9" id="KW-1133">Transmembrane helix</keyword>
<dbReference type="PROSITE" id="PS00109">
    <property type="entry name" value="PROTEIN_KINASE_TYR"/>
    <property type="match status" value="1"/>
</dbReference>
<dbReference type="PROSITE" id="PS50011">
    <property type="entry name" value="PROTEIN_KINASE_DOM"/>
    <property type="match status" value="1"/>
</dbReference>
<evidence type="ECO:0000256" key="2">
    <source>
        <dbReference type="ARBA" id="ARBA00022527"/>
    </source>
</evidence>
<evidence type="ECO:0000256" key="1">
    <source>
        <dbReference type="ARBA" id="ARBA00012513"/>
    </source>
</evidence>
<comment type="caution">
    <text evidence="11">The sequence shown here is derived from an EMBL/GenBank/DDBJ whole genome shotgun (WGS) entry which is preliminary data.</text>
</comment>
<dbReference type="InterPro" id="IPR008266">
    <property type="entry name" value="Tyr_kinase_AS"/>
</dbReference>
<dbReference type="CDD" id="cd14014">
    <property type="entry name" value="STKc_PknB_like"/>
    <property type="match status" value="1"/>
</dbReference>
<organism evidence="11 12">
    <name type="scientific">Aquipuribacter hungaricus</name>
    <dbReference type="NCBI Taxonomy" id="545624"/>
    <lineage>
        <taxon>Bacteria</taxon>
        <taxon>Bacillati</taxon>
        <taxon>Actinomycetota</taxon>
        <taxon>Actinomycetes</taxon>
        <taxon>Micrococcales</taxon>
        <taxon>Intrasporangiaceae</taxon>
        <taxon>Aquipuribacter</taxon>
    </lineage>
</organism>
<reference evidence="12" key="1">
    <citation type="journal article" date="2019" name="Int. J. Syst. Evol. Microbiol.">
        <title>The Global Catalogue of Microorganisms (GCM) 10K type strain sequencing project: providing services to taxonomists for standard genome sequencing and annotation.</title>
        <authorList>
            <consortium name="The Broad Institute Genomics Platform"/>
            <consortium name="The Broad Institute Genome Sequencing Center for Infectious Disease"/>
            <person name="Wu L."/>
            <person name="Ma J."/>
        </authorList>
    </citation>
    <scope>NUCLEOTIDE SEQUENCE [LARGE SCALE GENOMIC DNA]</scope>
    <source>
        <strain evidence="12">NCAIM B.02333</strain>
    </source>
</reference>
<proteinExistence type="predicted"/>
<dbReference type="PROSITE" id="PS00107">
    <property type="entry name" value="PROTEIN_KINASE_ATP"/>
    <property type="match status" value="1"/>
</dbReference>
<dbReference type="PANTHER" id="PTHR43289">
    <property type="entry name" value="MITOGEN-ACTIVATED PROTEIN KINASE KINASE KINASE 20-RELATED"/>
    <property type="match status" value="1"/>
</dbReference>
<protein>
    <recommendedName>
        <fullName evidence="1">non-specific serine/threonine protein kinase</fullName>
        <ecNumber evidence="1">2.7.11.1</ecNumber>
    </recommendedName>
</protein>
<dbReference type="Gene3D" id="1.10.510.10">
    <property type="entry name" value="Transferase(Phosphotransferase) domain 1"/>
    <property type="match status" value="1"/>
</dbReference>
<evidence type="ECO:0000256" key="9">
    <source>
        <dbReference type="SAM" id="Phobius"/>
    </source>
</evidence>
<evidence type="ECO:0000259" key="10">
    <source>
        <dbReference type="PROSITE" id="PS50011"/>
    </source>
</evidence>
<evidence type="ECO:0000313" key="12">
    <source>
        <dbReference type="Proteomes" id="UP001595685"/>
    </source>
</evidence>
<dbReference type="RefSeq" id="WP_376983878.1">
    <property type="nucleotide sequence ID" value="NZ_JBHRWW010000003.1"/>
</dbReference>
<keyword evidence="9" id="KW-0812">Transmembrane</keyword>
<evidence type="ECO:0000256" key="8">
    <source>
        <dbReference type="SAM" id="MobiDB-lite"/>
    </source>
</evidence>
<dbReference type="Proteomes" id="UP001595685">
    <property type="component" value="Unassembled WGS sequence"/>
</dbReference>
<evidence type="ECO:0000256" key="3">
    <source>
        <dbReference type="ARBA" id="ARBA00022679"/>
    </source>
</evidence>
<evidence type="ECO:0000256" key="7">
    <source>
        <dbReference type="PROSITE-ProRule" id="PRU10141"/>
    </source>
</evidence>